<dbReference type="Gene3D" id="3.30.750.44">
    <property type="match status" value="1"/>
</dbReference>
<dbReference type="FunFam" id="2.30.42.10:FF:000083">
    <property type="entry name" value="Tail-specific protease"/>
    <property type="match status" value="1"/>
</dbReference>
<dbReference type="Pfam" id="PF00595">
    <property type="entry name" value="PDZ"/>
    <property type="match status" value="1"/>
</dbReference>
<dbReference type="Pfam" id="PF11818">
    <property type="entry name" value="DUF3340"/>
    <property type="match status" value="1"/>
</dbReference>
<dbReference type="InterPro" id="IPR005151">
    <property type="entry name" value="Tail-specific_protease"/>
</dbReference>
<keyword evidence="4 5" id="KW-0720">Serine protease</keyword>
<evidence type="ECO:0000256" key="3">
    <source>
        <dbReference type="ARBA" id="ARBA00022801"/>
    </source>
</evidence>
<dbReference type="Gene3D" id="2.30.42.10">
    <property type="match status" value="1"/>
</dbReference>
<reference evidence="8 9" key="2">
    <citation type="submission" date="2015-01" db="EMBL/GenBank/DDBJ databases">
        <authorList>
            <consortium name="NBRP consortium"/>
            <person name="Sawabe T."/>
            <person name="Meirelles P."/>
            <person name="Feng G."/>
            <person name="Sayaka M."/>
            <person name="Hattori M."/>
            <person name="Ohkuma M."/>
        </authorList>
    </citation>
    <scope>NUCLEOTIDE SEQUENCE [LARGE SCALE GENOMIC DNA]</scope>
    <source>
        <strain evidence="9">JCM 19241</strain>
    </source>
</reference>
<evidence type="ECO:0000313" key="9">
    <source>
        <dbReference type="Proteomes" id="UP000031666"/>
    </source>
</evidence>
<dbReference type="SUPFAM" id="SSF52096">
    <property type="entry name" value="ClpP/crotonase"/>
    <property type="match status" value="1"/>
</dbReference>
<dbReference type="GO" id="GO:0006508">
    <property type="term" value="P:proteolysis"/>
    <property type="evidence" value="ECO:0007669"/>
    <property type="project" value="UniProtKB-KW"/>
</dbReference>
<dbReference type="EC" id="3.4.21.102" evidence="8"/>
<reference evidence="8 9" key="1">
    <citation type="submission" date="2015-01" db="EMBL/GenBank/DDBJ databases">
        <title>Vibrio sp. C94 JCM 19241 whole genome shotgun sequence.</title>
        <authorList>
            <person name="Sawabe T."/>
            <person name="Meirelles P."/>
            <person name="Feng G."/>
            <person name="Sayaka M."/>
            <person name="Hattori M."/>
            <person name="Ohkuma M."/>
        </authorList>
    </citation>
    <scope>NUCLEOTIDE SEQUENCE [LARGE SCALE GENOMIC DNA]</scope>
    <source>
        <strain evidence="9">JCM 19241</strain>
    </source>
</reference>
<evidence type="ECO:0000256" key="1">
    <source>
        <dbReference type="ARBA" id="ARBA00009179"/>
    </source>
</evidence>
<dbReference type="PROSITE" id="PS50106">
    <property type="entry name" value="PDZ"/>
    <property type="match status" value="1"/>
</dbReference>
<dbReference type="SMART" id="SM00245">
    <property type="entry name" value="TSPc"/>
    <property type="match status" value="1"/>
</dbReference>
<dbReference type="FunFam" id="3.90.226.10:FF:000090">
    <property type="entry name" value="Tail-specific protease"/>
    <property type="match status" value="1"/>
</dbReference>
<feature type="region of interest" description="Disordered" evidence="6">
    <location>
        <begin position="487"/>
        <end position="521"/>
    </location>
</feature>
<accession>A0A0B8QAH7</accession>
<dbReference type="Gene3D" id="3.90.226.10">
    <property type="entry name" value="2-enoyl-CoA Hydratase, Chain A, domain 1"/>
    <property type="match status" value="1"/>
</dbReference>
<dbReference type="Pfam" id="PF17804">
    <property type="entry name" value="TSP_NTD"/>
    <property type="match status" value="1"/>
</dbReference>
<gene>
    <name evidence="8" type="ORF">JCM19241_3523</name>
</gene>
<evidence type="ECO:0000256" key="5">
    <source>
        <dbReference type="RuleBase" id="RU004404"/>
    </source>
</evidence>
<protein>
    <submittedName>
        <fullName evidence="8">Tail-specific protease</fullName>
        <ecNumber evidence="8">3.4.21.102</ecNumber>
    </submittedName>
</protein>
<dbReference type="NCBIfam" id="NF008388">
    <property type="entry name" value="PRK11186.1"/>
    <property type="match status" value="1"/>
</dbReference>
<name>A0A0B8QAH7_9VIBR</name>
<dbReference type="InterPro" id="IPR004447">
    <property type="entry name" value="Peptidase_S41A"/>
</dbReference>
<dbReference type="EMBL" id="BBSC01000004">
    <property type="protein sequence ID" value="GAM75611.1"/>
    <property type="molecule type" value="Genomic_DNA"/>
</dbReference>
<evidence type="ECO:0000256" key="2">
    <source>
        <dbReference type="ARBA" id="ARBA00022670"/>
    </source>
</evidence>
<dbReference type="InterPro" id="IPR040573">
    <property type="entry name" value="TSP_N"/>
</dbReference>
<comment type="caution">
    <text evidence="8">The sequence shown here is derived from an EMBL/GenBank/DDBJ whole genome shotgun (WGS) entry which is preliminary data.</text>
</comment>
<dbReference type="InterPro" id="IPR036034">
    <property type="entry name" value="PDZ_sf"/>
</dbReference>
<dbReference type="CDD" id="cd07560">
    <property type="entry name" value="Peptidase_S41_CPP"/>
    <property type="match status" value="1"/>
</dbReference>
<dbReference type="GO" id="GO:0004252">
    <property type="term" value="F:serine-type endopeptidase activity"/>
    <property type="evidence" value="ECO:0007669"/>
    <property type="project" value="UniProtKB-EC"/>
</dbReference>
<dbReference type="PANTHER" id="PTHR32060">
    <property type="entry name" value="TAIL-SPECIFIC PROTEASE"/>
    <property type="match status" value="1"/>
</dbReference>
<comment type="similarity">
    <text evidence="1 5">Belongs to the peptidase S41A family.</text>
</comment>
<dbReference type="AlphaFoldDB" id="A0A0B8QAH7"/>
<proteinExistence type="inferred from homology"/>
<organism evidence="8 9">
    <name type="scientific">Vibrio ishigakensis</name>
    <dbReference type="NCBI Taxonomy" id="1481914"/>
    <lineage>
        <taxon>Bacteria</taxon>
        <taxon>Pseudomonadati</taxon>
        <taxon>Pseudomonadota</taxon>
        <taxon>Gammaproteobacteria</taxon>
        <taxon>Vibrionales</taxon>
        <taxon>Vibrionaceae</taxon>
        <taxon>Vibrio</taxon>
    </lineage>
</organism>
<dbReference type="NCBIfam" id="TIGR00225">
    <property type="entry name" value="prc"/>
    <property type="match status" value="1"/>
</dbReference>
<dbReference type="GO" id="GO:0007165">
    <property type="term" value="P:signal transduction"/>
    <property type="evidence" value="ECO:0007669"/>
    <property type="project" value="TreeGrafter"/>
</dbReference>
<dbReference type="InterPro" id="IPR029045">
    <property type="entry name" value="ClpP/crotonase-like_dom_sf"/>
</dbReference>
<dbReference type="CDD" id="cd06782">
    <property type="entry name" value="cpPDZ_CPP-like"/>
    <property type="match status" value="1"/>
</dbReference>
<dbReference type="PANTHER" id="PTHR32060:SF22">
    <property type="entry name" value="CARBOXYL-TERMINAL-PROCESSING PEPTIDASE 3, CHLOROPLASTIC"/>
    <property type="match status" value="1"/>
</dbReference>
<dbReference type="InterPro" id="IPR001478">
    <property type="entry name" value="PDZ"/>
</dbReference>
<dbReference type="GO" id="GO:0030288">
    <property type="term" value="C:outer membrane-bounded periplasmic space"/>
    <property type="evidence" value="ECO:0007669"/>
    <property type="project" value="TreeGrafter"/>
</dbReference>
<keyword evidence="2 5" id="KW-0645">Protease</keyword>
<evidence type="ECO:0000313" key="8">
    <source>
        <dbReference type="EMBL" id="GAM75611.1"/>
    </source>
</evidence>
<dbReference type="Proteomes" id="UP000031666">
    <property type="component" value="Unassembled WGS sequence"/>
</dbReference>
<sequence>MRKRFERFDYALQLLDNEIKFDKDESIELDRSEAAWPKNESEIDELWRKRVKYDALNLALTDKEWPEIKEVLTKRYNNAMKRISQTQSEDVFQLYMNAFARSVDPHTSYLSPRNADTFQSEMNLSLEGIGAVLQMSDDYTVIRSLVAGGPAAKSKELGEGDRIIGVAQEGGEVVDVIGWRLDDVVDLIKGPKGSKVILQILPEGKDAKSRSVTIVRDKVRLEDRAVKSEVIEKDGKKFGVLEVPSFYVGLSKDTDKLISELKEQNVDGILVDLRNNGGGALSEATALSGLFIVNGPVVQVRDSYGRINVNADTGDSISYDGPLTVLINRYSASASEIFAAAMQDYGRAIILGENSFGKGTVQQHRSLNHIYDLFDKELGYVQYTIQKFYRIDGGSTQNKGVVPDIQYPTPIDPAETGESVEDNALPWDSIEAASYKKLNDETALISELTKQHEARVAKDLEFKFIQDDITRYKAEKDNNLLSLSRAAREKEADEKEAERLERINERQKAHGEKPFKTLDDIPKDYEAPDAYLDESIAIMVDML</sequence>
<keyword evidence="3 5" id="KW-0378">Hydrolase</keyword>
<evidence type="ECO:0000259" key="7">
    <source>
        <dbReference type="PROSITE" id="PS50106"/>
    </source>
</evidence>
<dbReference type="SUPFAM" id="SSF50156">
    <property type="entry name" value="PDZ domain-like"/>
    <property type="match status" value="1"/>
</dbReference>
<feature type="domain" description="PDZ" evidence="7">
    <location>
        <begin position="119"/>
        <end position="189"/>
    </location>
</feature>
<dbReference type="SMART" id="SM00228">
    <property type="entry name" value="PDZ"/>
    <property type="match status" value="1"/>
</dbReference>
<evidence type="ECO:0000256" key="4">
    <source>
        <dbReference type="ARBA" id="ARBA00022825"/>
    </source>
</evidence>
<dbReference type="Pfam" id="PF03572">
    <property type="entry name" value="Peptidase_S41"/>
    <property type="match status" value="1"/>
</dbReference>
<dbReference type="STRING" id="1481914.JCM19241_3523"/>
<dbReference type="InterPro" id="IPR020992">
    <property type="entry name" value="Tail_Prtase_C"/>
</dbReference>
<evidence type="ECO:0000256" key="6">
    <source>
        <dbReference type="SAM" id="MobiDB-lite"/>
    </source>
</evidence>